<accession>A0ABW1CE18</accession>
<evidence type="ECO:0000313" key="2">
    <source>
        <dbReference type="EMBL" id="MFC5823652.1"/>
    </source>
</evidence>
<name>A0ABW1CE18_9ACTN</name>
<dbReference type="RefSeq" id="WP_379513182.1">
    <property type="nucleotide sequence ID" value="NZ_JBHSPA010000010.1"/>
</dbReference>
<keyword evidence="3" id="KW-1185">Reference proteome</keyword>
<protein>
    <submittedName>
        <fullName evidence="2">Uncharacterized protein</fullName>
    </submittedName>
</protein>
<comment type="caution">
    <text evidence="2">The sequence shown here is derived from an EMBL/GenBank/DDBJ whole genome shotgun (WGS) entry which is preliminary data.</text>
</comment>
<reference evidence="3" key="1">
    <citation type="journal article" date="2019" name="Int. J. Syst. Evol. Microbiol.">
        <title>The Global Catalogue of Microorganisms (GCM) 10K type strain sequencing project: providing services to taxonomists for standard genome sequencing and annotation.</title>
        <authorList>
            <consortium name="The Broad Institute Genomics Platform"/>
            <consortium name="The Broad Institute Genome Sequencing Center for Infectious Disease"/>
            <person name="Wu L."/>
            <person name="Ma J."/>
        </authorList>
    </citation>
    <scope>NUCLEOTIDE SEQUENCE [LARGE SCALE GENOMIC DNA]</scope>
    <source>
        <strain evidence="3">CCUG 53903</strain>
    </source>
</reference>
<dbReference type="EMBL" id="JBHSPA010000010">
    <property type="protein sequence ID" value="MFC5823652.1"/>
    <property type="molecule type" value="Genomic_DNA"/>
</dbReference>
<sequence>MNHGFLSGYLEGLQAAGVEAVLDPQPGECCVRLTTPSPWHRADRQPAQRRR</sequence>
<feature type="region of interest" description="Disordered" evidence="1">
    <location>
        <begin position="29"/>
        <end position="51"/>
    </location>
</feature>
<feature type="compositionally biased region" description="Basic and acidic residues" evidence="1">
    <location>
        <begin position="40"/>
        <end position="51"/>
    </location>
</feature>
<evidence type="ECO:0000256" key="1">
    <source>
        <dbReference type="SAM" id="MobiDB-lite"/>
    </source>
</evidence>
<gene>
    <name evidence="2" type="ORF">ACFPZ3_07305</name>
</gene>
<proteinExistence type="predicted"/>
<evidence type="ECO:0000313" key="3">
    <source>
        <dbReference type="Proteomes" id="UP001596058"/>
    </source>
</evidence>
<dbReference type="Proteomes" id="UP001596058">
    <property type="component" value="Unassembled WGS sequence"/>
</dbReference>
<organism evidence="2 3">
    <name type="scientific">Nonomuraea insulae</name>
    <dbReference type="NCBI Taxonomy" id="1616787"/>
    <lineage>
        <taxon>Bacteria</taxon>
        <taxon>Bacillati</taxon>
        <taxon>Actinomycetota</taxon>
        <taxon>Actinomycetes</taxon>
        <taxon>Streptosporangiales</taxon>
        <taxon>Streptosporangiaceae</taxon>
        <taxon>Nonomuraea</taxon>
    </lineage>
</organism>